<dbReference type="STRING" id="602072.A0A1R3RU49"/>
<dbReference type="AlphaFoldDB" id="A0A1R3RU49"/>
<feature type="compositionally biased region" description="Polar residues" evidence="1">
    <location>
        <begin position="115"/>
        <end position="126"/>
    </location>
</feature>
<organism evidence="3 4">
    <name type="scientific">Aspergillus carbonarius (strain ITEM 5010)</name>
    <dbReference type="NCBI Taxonomy" id="602072"/>
    <lineage>
        <taxon>Eukaryota</taxon>
        <taxon>Fungi</taxon>
        <taxon>Dikarya</taxon>
        <taxon>Ascomycota</taxon>
        <taxon>Pezizomycotina</taxon>
        <taxon>Eurotiomycetes</taxon>
        <taxon>Eurotiomycetidae</taxon>
        <taxon>Eurotiales</taxon>
        <taxon>Aspergillaceae</taxon>
        <taxon>Aspergillus</taxon>
        <taxon>Aspergillus subgen. Circumdati</taxon>
    </lineage>
</organism>
<reference evidence="4" key="1">
    <citation type="journal article" date="2017" name="Genome Biol.">
        <title>Comparative genomics reveals high biological diversity and specific adaptations in the industrially and medically important fungal genus Aspergillus.</title>
        <authorList>
            <person name="de Vries R.P."/>
            <person name="Riley R."/>
            <person name="Wiebenga A."/>
            <person name="Aguilar-Osorio G."/>
            <person name="Amillis S."/>
            <person name="Uchima C.A."/>
            <person name="Anderluh G."/>
            <person name="Asadollahi M."/>
            <person name="Askin M."/>
            <person name="Barry K."/>
            <person name="Battaglia E."/>
            <person name="Bayram O."/>
            <person name="Benocci T."/>
            <person name="Braus-Stromeyer S.A."/>
            <person name="Caldana C."/>
            <person name="Canovas D."/>
            <person name="Cerqueira G.C."/>
            <person name="Chen F."/>
            <person name="Chen W."/>
            <person name="Choi C."/>
            <person name="Clum A."/>
            <person name="Dos Santos R.A."/>
            <person name="Damasio A.R."/>
            <person name="Diallinas G."/>
            <person name="Emri T."/>
            <person name="Fekete E."/>
            <person name="Flipphi M."/>
            <person name="Freyberg S."/>
            <person name="Gallo A."/>
            <person name="Gournas C."/>
            <person name="Habgood R."/>
            <person name="Hainaut M."/>
            <person name="Harispe M.L."/>
            <person name="Henrissat B."/>
            <person name="Hilden K.S."/>
            <person name="Hope R."/>
            <person name="Hossain A."/>
            <person name="Karabika E."/>
            <person name="Karaffa L."/>
            <person name="Karanyi Z."/>
            <person name="Krasevec N."/>
            <person name="Kuo A."/>
            <person name="Kusch H."/>
            <person name="LaButti K."/>
            <person name="Lagendijk E.L."/>
            <person name="Lapidus A."/>
            <person name="Levasseur A."/>
            <person name="Lindquist E."/>
            <person name="Lipzen A."/>
            <person name="Logrieco A.F."/>
            <person name="MacCabe A."/>
            <person name="Maekelae M.R."/>
            <person name="Malavazi I."/>
            <person name="Melin P."/>
            <person name="Meyer V."/>
            <person name="Mielnichuk N."/>
            <person name="Miskei M."/>
            <person name="Molnar A.P."/>
            <person name="Mule G."/>
            <person name="Ngan C.Y."/>
            <person name="Orejas M."/>
            <person name="Orosz E."/>
            <person name="Ouedraogo J.P."/>
            <person name="Overkamp K.M."/>
            <person name="Park H.-S."/>
            <person name="Perrone G."/>
            <person name="Piumi F."/>
            <person name="Punt P.J."/>
            <person name="Ram A.F."/>
            <person name="Ramon A."/>
            <person name="Rauscher S."/>
            <person name="Record E."/>
            <person name="Riano-Pachon D.M."/>
            <person name="Robert V."/>
            <person name="Roehrig J."/>
            <person name="Ruller R."/>
            <person name="Salamov A."/>
            <person name="Salih N.S."/>
            <person name="Samson R.A."/>
            <person name="Sandor E."/>
            <person name="Sanguinetti M."/>
            <person name="Schuetze T."/>
            <person name="Sepcic K."/>
            <person name="Shelest E."/>
            <person name="Sherlock G."/>
            <person name="Sophianopoulou V."/>
            <person name="Squina F.M."/>
            <person name="Sun H."/>
            <person name="Susca A."/>
            <person name="Todd R.B."/>
            <person name="Tsang A."/>
            <person name="Unkles S.E."/>
            <person name="van de Wiele N."/>
            <person name="van Rossen-Uffink D."/>
            <person name="Oliveira J.V."/>
            <person name="Vesth T.C."/>
            <person name="Visser J."/>
            <person name="Yu J.-H."/>
            <person name="Zhou M."/>
            <person name="Andersen M.R."/>
            <person name="Archer D.B."/>
            <person name="Baker S.E."/>
            <person name="Benoit I."/>
            <person name="Brakhage A.A."/>
            <person name="Braus G.H."/>
            <person name="Fischer R."/>
            <person name="Frisvad J.C."/>
            <person name="Goldman G.H."/>
            <person name="Houbraken J."/>
            <person name="Oakley B."/>
            <person name="Pocsi I."/>
            <person name="Scazzocchio C."/>
            <person name="Seiboth B."/>
            <person name="vanKuyk P.A."/>
            <person name="Wortman J."/>
            <person name="Dyer P.S."/>
            <person name="Grigoriev I.V."/>
        </authorList>
    </citation>
    <scope>NUCLEOTIDE SEQUENCE [LARGE SCALE GENOMIC DNA]</scope>
    <source>
        <strain evidence="4">ITEM 5010</strain>
    </source>
</reference>
<dbReference type="Proteomes" id="UP000188318">
    <property type="component" value="Unassembled WGS sequence"/>
</dbReference>
<evidence type="ECO:0000313" key="4">
    <source>
        <dbReference type="Proteomes" id="UP000188318"/>
    </source>
</evidence>
<evidence type="ECO:0000313" key="3">
    <source>
        <dbReference type="EMBL" id="OOF98003.1"/>
    </source>
</evidence>
<feature type="region of interest" description="Disordered" evidence="1">
    <location>
        <begin position="299"/>
        <end position="503"/>
    </location>
</feature>
<keyword evidence="2" id="KW-0472">Membrane</keyword>
<dbReference type="OrthoDB" id="5376312at2759"/>
<protein>
    <submittedName>
        <fullName evidence="3">Uncharacterized protein</fullName>
    </submittedName>
</protein>
<keyword evidence="2" id="KW-0812">Transmembrane</keyword>
<feature type="region of interest" description="Disordered" evidence="1">
    <location>
        <begin position="11"/>
        <end position="50"/>
    </location>
</feature>
<feature type="compositionally biased region" description="Polar residues" evidence="1">
    <location>
        <begin position="343"/>
        <end position="369"/>
    </location>
</feature>
<evidence type="ECO:0000256" key="2">
    <source>
        <dbReference type="SAM" id="Phobius"/>
    </source>
</evidence>
<accession>A0A1R3RU49</accession>
<feature type="compositionally biased region" description="Low complexity" evidence="1">
    <location>
        <begin position="27"/>
        <end position="50"/>
    </location>
</feature>
<feature type="compositionally biased region" description="Low complexity" evidence="1">
    <location>
        <begin position="433"/>
        <end position="445"/>
    </location>
</feature>
<dbReference type="VEuPathDB" id="FungiDB:ASPCADRAFT_205272"/>
<gene>
    <name evidence="3" type="ORF">ASPCADRAFT_205272</name>
</gene>
<feature type="compositionally biased region" description="Polar residues" evidence="1">
    <location>
        <begin position="320"/>
        <end position="334"/>
    </location>
</feature>
<keyword evidence="2" id="KW-1133">Transmembrane helix</keyword>
<feature type="transmembrane region" description="Helical" evidence="2">
    <location>
        <begin position="57"/>
        <end position="79"/>
    </location>
</feature>
<keyword evidence="4" id="KW-1185">Reference proteome</keyword>
<dbReference type="EMBL" id="KV907496">
    <property type="protein sequence ID" value="OOF98003.1"/>
    <property type="molecule type" value="Genomic_DNA"/>
</dbReference>
<name>A0A1R3RU49_ASPC5</name>
<feature type="region of interest" description="Disordered" evidence="1">
    <location>
        <begin position="113"/>
        <end position="157"/>
    </location>
</feature>
<evidence type="ECO:0000256" key="1">
    <source>
        <dbReference type="SAM" id="MobiDB-lite"/>
    </source>
</evidence>
<dbReference type="OMA" id="IGHVRHD"/>
<feature type="compositionally biased region" description="Low complexity" evidence="1">
    <location>
        <begin position="140"/>
        <end position="150"/>
    </location>
</feature>
<feature type="compositionally biased region" description="Polar residues" evidence="1">
    <location>
        <begin position="494"/>
        <end position="503"/>
    </location>
</feature>
<feature type="compositionally biased region" description="Basic and acidic residues" evidence="1">
    <location>
        <begin position="474"/>
        <end position="492"/>
    </location>
</feature>
<proteinExistence type="predicted"/>
<sequence length="503" mass="55957">MHIPVNFRQFDIRQDGPGNANNIDPATTTTTTNNNNTNSGHDSSSSSQKRSSDKNNIVIICVACIIFVLASALMIYFVLRTLRRMDCRPKYLPGKFLKDKWNRWNVGVTYGQVPDGSTSNNQNANATRAAPSERGAEMRTTTAPPAANNTSNVRRDTSVRSVITLPAYSASPKPTEQVIAREGEREGMDMVVEFPETAEEEENRREEMMESLYQIRLQRRDELAEREWRRQERREARERGDYIRVEQLRQESRARQRNRISANGIGSNLSAALAESRNRGRERRISSVSYAELGHVRHDGSRIRASSPDSDRRPLLNDASGANTETPDRSSGSILTGVHSRGESYSSYQSGTSDADTLTHVQSHATSTHSADHPSPGTDESDVGALHIPPPEYEDLDWGEAPPYTSPTTETSGHAPQLRELTTLPTIHIDVASPISNTPTTPTNPLRDEQEEQEEQHSTEQHSGGQHPTEAPTTDERVDEEHTASENPEAHLLENNSHAHQSS</sequence>